<reference evidence="1 2" key="1">
    <citation type="submission" date="2024-05" db="EMBL/GenBank/DDBJ databases">
        <authorList>
            <person name="De Oliveira J.P."/>
            <person name="Noriler S.A."/>
            <person name="De Oliveira A.G."/>
            <person name="Sipoli D.S."/>
        </authorList>
    </citation>
    <scope>NUCLEOTIDE SEQUENCE [LARGE SCALE GENOMIC DNA]</scope>
    <source>
        <strain evidence="1 2">LABIM192</strain>
    </source>
</reference>
<organism evidence="1 2">
    <name type="scientific">Chromobacterium phragmitis</name>
    <dbReference type="NCBI Taxonomy" id="2202141"/>
    <lineage>
        <taxon>Bacteria</taxon>
        <taxon>Pseudomonadati</taxon>
        <taxon>Pseudomonadota</taxon>
        <taxon>Betaproteobacteria</taxon>
        <taxon>Neisseriales</taxon>
        <taxon>Chromobacteriaceae</taxon>
        <taxon>Chromobacterium</taxon>
    </lineage>
</organism>
<protein>
    <submittedName>
        <fullName evidence="1">Uncharacterized protein</fullName>
    </submittedName>
</protein>
<comment type="caution">
    <text evidence="1">The sequence shown here is derived from an EMBL/GenBank/DDBJ whole genome shotgun (WGS) entry which is preliminary data.</text>
</comment>
<dbReference type="RefSeq" id="WP_145963954.1">
    <property type="nucleotide sequence ID" value="NZ_CP029495.1"/>
</dbReference>
<dbReference type="Proteomes" id="UP001462502">
    <property type="component" value="Unassembled WGS sequence"/>
</dbReference>
<evidence type="ECO:0000313" key="1">
    <source>
        <dbReference type="EMBL" id="MEO9386658.1"/>
    </source>
</evidence>
<gene>
    <name evidence="1" type="ORF">ABI908_21395</name>
</gene>
<dbReference type="EMBL" id="JBDXMI010000001">
    <property type="protein sequence ID" value="MEO9386658.1"/>
    <property type="molecule type" value="Genomic_DNA"/>
</dbReference>
<sequence>MNRIAPGQGRPTPAERWDESRATLMAKLIQLSFQHRNIMTIDFYFQLKVHLSIQFKCKWHKMKNNWHMFSIFKKIMAKTSPRAAKSADSATP</sequence>
<keyword evidence="2" id="KW-1185">Reference proteome</keyword>
<accession>A0ABV0IZE3</accession>
<proteinExistence type="predicted"/>
<name>A0ABV0IZE3_9NEIS</name>
<evidence type="ECO:0000313" key="2">
    <source>
        <dbReference type="Proteomes" id="UP001462502"/>
    </source>
</evidence>